<dbReference type="CDD" id="cd07153">
    <property type="entry name" value="Fur_like"/>
    <property type="match status" value="1"/>
</dbReference>
<dbReference type="GO" id="GO:0045892">
    <property type="term" value="P:negative regulation of DNA-templated transcription"/>
    <property type="evidence" value="ECO:0007669"/>
    <property type="project" value="TreeGrafter"/>
</dbReference>
<dbReference type="InterPro" id="IPR002481">
    <property type="entry name" value="FUR"/>
</dbReference>
<feature type="binding site" evidence="7">
    <location>
        <position position="142"/>
    </location>
    <ligand>
        <name>Zn(2+)</name>
        <dbReference type="ChEBI" id="CHEBI:29105"/>
    </ligand>
</feature>
<proteinExistence type="inferred from homology"/>
<protein>
    <submittedName>
        <fullName evidence="9">Fur family ferric uptake transcriptional regulator</fullName>
    </submittedName>
</protein>
<gene>
    <name evidence="9" type="ORF">BJY28_001629</name>
</gene>
<dbReference type="GO" id="GO:1900376">
    <property type="term" value="P:regulation of secondary metabolite biosynthetic process"/>
    <property type="evidence" value="ECO:0007669"/>
    <property type="project" value="TreeGrafter"/>
</dbReference>
<keyword evidence="4" id="KW-0805">Transcription regulation</keyword>
<evidence type="ECO:0000256" key="6">
    <source>
        <dbReference type="ARBA" id="ARBA00023163"/>
    </source>
</evidence>
<dbReference type="Gene3D" id="1.10.10.10">
    <property type="entry name" value="Winged helix-like DNA-binding domain superfamily/Winged helix DNA-binding domain"/>
    <property type="match status" value="1"/>
</dbReference>
<comment type="cofactor">
    <cofactor evidence="7">
        <name>Zn(2+)</name>
        <dbReference type="ChEBI" id="CHEBI:29105"/>
    </cofactor>
    <text evidence="7">Binds 1 zinc ion per subunit.</text>
</comment>
<comment type="caution">
    <text evidence="9">The sequence shown here is derived from an EMBL/GenBank/DDBJ whole genome shotgun (WGS) entry which is preliminary data.</text>
</comment>
<comment type="cofactor">
    <cofactor evidence="8">
        <name>Mn(2+)</name>
        <dbReference type="ChEBI" id="CHEBI:29035"/>
    </cofactor>
    <cofactor evidence="8">
        <name>Fe(2+)</name>
        <dbReference type="ChEBI" id="CHEBI:29033"/>
    </cofactor>
    <text evidence="8">Binds 1 Mn(2+) or Fe(2+) ion per subunit.</text>
</comment>
<keyword evidence="7" id="KW-0479">Metal-binding</keyword>
<reference evidence="9 10" key="1">
    <citation type="submission" date="2020-07" db="EMBL/GenBank/DDBJ databases">
        <title>Sequencing the genomes of 1000 actinobacteria strains.</title>
        <authorList>
            <person name="Klenk H.-P."/>
        </authorList>
    </citation>
    <scope>NUCLEOTIDE SEQUENCE [LARGE SCALE GENOMIC DNA]</scope>
    <source>
        <strain evidence="9 10">DSM 24723</strain>
    </source>
</reference>
<keyword evidence="3 7" id="KW-0862">Zinc</keyword>
<dbReference type="PANTHER" id="PTHR33202">
    <property type="entry name" value="ZINC UPTAKE REGULATION PROTEIN"/>
    <property type="match status" value="1"/>
</dbReference>
<evidence type="ECO:0000256" key="3">
    <source>
        <dbReference type="ARBA" id="ARBA00022833"/>
    </source>
</evidence>
<evidence type="ECO:0000256" key="1">
    <source>
        <dbReference type="ARBA" id="ARBA00007957"/>
    </source>
</evidence>
<dbReference type="GO" id="GO:0003700">
    <property type="term" value="F:DNA-binding transcription factor activity"/>
    <property type="evidence" value="ECO:0007669"/>
    <property type="project" value="InterPro"/>
</dbReference>
<evidence type="ECO:0000313" key="10">
    <source>
        <dbReference type="Proteomes" id="UP000592181"/>
    </source>
</evidence>
<dbReference type="PANTHER" id="PTHR33202:SF7">
    <property type="entry name" value="FERRIC UPTAKE REGULATION PROTEIN"/>
    <property type="match status" value="1"/>
</dbReference>
<dbReference type="InterPro" id="IPR036390">
    <property type="entry name" value="WH_DNA-bd_sf"/>
</dbReference>
<evidence type="ECO:0000256" key="8">
    <source>
        <dbReference type="PIRSR" id="PIRSR602481-2"/>
    </source>
</evidence>
<organism evidence="9 10">
    <name type="scientific">Janibacter alkaliphilus</name>
    <dbReference type="NCBI Taxonomy" id="1069963"/>
    <lineage>
        <taxon>Bacteria</taxon>
        <taxon>Bacillati</taxon>
        <taxon>Actinomycetota</taxon>
        <taxon>Actinomycetes</taxon>
        <taxon>Micrococcales</taxon>
        <taxon>Intrasporangiaceae</taxon>
        <taxon>Janibacter</taxon>
    </lineage>
</organism>
<keyword evidence="8" id="KW-0408">Iron</keyword>
<dbReference type="GO" id="GO:0008270">
    <property type="term" value="F:zinc ion binding"/>
    <property type="evidence" value="ECO:0007669"/>
    <property type="project" value="TreeGrafter"/>
</dbReference>
<keyword evidence="2" id="KW-0678">Repressor</keyword>
<feature type="binding site" evidence="7">
    <location>
        <position position="103"/>
    </location>
    <ligand>
        <name>Zn(2+)</name>
        <dbReference type="ChEBI" id="CHEBI:29105"/>
    </ligand>
</feature>
<keyword evidence="10" id="KW-1185">Reference proteome</keyword>
<evidence type="ECO:0000256" key="4">
    <source>
        <dbReference type="ARBA" id="ARBA00023015"/>
    </source>
</evidence>
<evidence type="ECO:0000256" key="5">
    <source>
        <dbReference type="ARBA" id="ARBA00023125"/>
    </source>
</evidence>
<dbReference type="Gene3D" id="3.30.1490.190">
    <property type="match status" value="1"/>
</dbReference>
<dbReference type="SUPFAM" id="SSF46785">
    <property type="entry name" value="Winged helix' DNA-binding domain"/>
    <property type="match status" value="1"/>
</dbReference>
<feature type="binding site" evidence="7">
    <location>
        <position position="100"/>
    </location>
    <ligand>
        <name>Zn(2+)</name>
        <dbReference type="ChEBI" id="CHEBI:29105"/>
    </ligand>
</feature>
<sequence length="149" mass="15991">MRSASDRVTAARRTLSAKGERVTTPRLAVIEALADLPGHPDADTVHDAVHDAVGMHRATTYRVLHHLVEVGIVTHVHPEGSSVRYHLADEGDHRHVHLSCMVCGRVQDAPPDLLEAAADRLAAEGIELHPTHVALSITCADCAEGADDE</sequence>
<evidence type="ECO:0000256" key="7">
    <source>
        <dbReference type="PIRSR" id="PIRSR602481-1"/>
    </source>
</evidence>
<dbReference type="Pfam" id="PF01475">
    <property type="entry name" value="FUR"/>
    <property type="match status" value="1"/>
</dbReference>
<dbReference type="InterPro" id="IPR043135">
    <property type="entry name" value="Fur_C"/>
</dbReference>
<dbReference type="Proteomes" id="UP000592181">
    <property type="component" value="Unassembled WGS sequence"/>
</dbReference>
<dbReference type="RefSeq" id="WP_179462573.1">
    <property type="nucleotide sequence ID" value="NZ_JACBZX010000001.1"/>
</dbReference>
<evidence type="ECO:0000256" key="2">
    <source>
        <dbReference type="ARBA" id="ARBA00022491"/>
    </source>
</evidence>
<comment type="similarity">
    <text evidence="1">Belongs to the Fur family.</text>
</comment>
<dbReference type="AlphaFoldDB" id="A0A852X6W0"/>
<dbReference type="GO" id="GO:0000976">
    <property type="term" value="F:transcription cis-regulatory region binding"/>
    <property type="evidence" value="ECO:0007669"/>
    <property type="project" value="TreeGrafter"/>
</dbReference>
<dbReference type="EMBL" id="JACBZX010000001">
    <property type="protein sequence ID" value="NYG37160.1"/>
    <property type="molecule type" value="Genomic_DNA"/>
</dbReference>
<evidence type="ECO:0000313" key="9">
    <source>
        <dbReference type="EMBL" id="NYG37160.1"/>
    </source>
</evidence>
<feature type="binding site" evidence="7">
    <location>
        <position position="139"/>
    </location>
    <ligand>
        <name>Zn(2+)</name>
        <dbReference type="ChEBI" id="CHEBI:29105"/>
    </ligand>
</feature>
<dbReference type="InterPro" id="IPR036388">
    <property type="entry name" value="WH-like_DNA-bd_sf"/>
</dbReference>
<accession>A0A852X6W0</accession>
<feature type="binding site" evidence="8">
    <location>
        <position position="115"/>
    </location>
    <ligand>
        <name>Fe cation</name>
        <dbReference type="ChEBI" id="CHEBI:24875"/>
    </ligand>
</feature>
<keyword evidence="5" id="KW-0238">DNA-binding</keyword>
<keyword evidence="6" id="KW-0804">Transcription</keyword>
<name>A0A852X6W0_9MICO</name>